<comment type="caution">
    <text evidence="1">The sequence shown here is derived from an EMBL/GenBank/DDBJ whole genome shotgun (WGS) entry which is preliminary data.</text>
</comment>
<evidence type="ECO:0000313" key="1">
    <source>
        <dbReference type="EMBL" id="EHN09763.1"/>
    </source>
</evidence>
<protein>
    <recommendedName>
        <fullName evidence="3">ABM domain-containing protein</fullName>
    </recommendedName>
</protein>
<proteinExistence type="predicted"/>
<reference evidence="1 2" key="1">
    <citation type="journal article" date="2013" name="Biodegradation">
        <title>Quantitative proteomic analysis of ibuprofen-degrading Patulibacter sp. strain I11.</title>
        <authorList>
            <person name="Almeida B."/>
            <person name="Kjeldal H."/>
            <person name="Lolas I."/>
            <person name="Knudsen A.D."/>
            <person name="Carvalho G."/>
            <person name="Nielsen K.L."/>
            <person name="Barreto Crespo M.T."/>
            <person name="Stensballe A."/>
            <person name="Nielsen J.L."/>
        </authorList>
    </citation>
    <scope>NUCLEOTIDE SEQUENCE [LARGE SCALE GENOMIC DNA]</scope>
    <source>
        <strain evidence="1 2">I11</strain>
    </source>
</reference>
<dbReference type="EMBL" id="AGUD01000254">
    <property type="protein sequence ID" value="EHN09763.1"/>
    <property type="molecule type" value="Genomic_DNA"/>
</dbReference>
<dbReference type="Proteomes" id="UP000005143">
    <property type="component" value="Unassembled WGS sequence"/>
</dbReference>
<evidence type="ECO:0008006" key="3">
    <source>
        <dbReference type="Google" id="ProtNLM"/>
    </source>
</evidence>
<name>H0E988_9ACTN</name>
<accession>H0E988</accession>
<keyword evidence="2" id="KW-1185">Reference proteome</keyword>
<gene>
    <name evidence="1" type="ORF">PAI11_34050</name>
</gene>
<evidence type="ECO:0000313" key="2">
    <source>
        <dbReference type="Proteomes" id="UP000005143"/>
    </source>
</evidence>
<organism evidence="1 2">
    <name type="scientific">Patulibacter medicamentivorans</name>
    <dbReference type="NCBI Taxonomy" id="1097667"/>
    <lineage>
        <taxon>Bacteria</taxon>
        <taxon>Bacillati</taxon>
        <taxon>Actinomycetota</taxon>
        <taxon>Thermoleophilia</taxon>
        <taxon>Solirubrobacterales</taxon>
        <taxon>Patulibacteraceae</taxon>
        <taxon>Patulibacter</taxon>
    </lineage>
</organism>
<dbReference type="AlphaFoldDB" id="H0E988"/>
<sequence>MVLPPIAEKFGCLTTFVLVDRPGGCVTAVSLWDDENRMLASDRAIDAARAAQPPGTVDWRKVPQVERHEVVGDATGILAMGAAAGR</sequence>